<gene>
    <name evidence="17" type="primary">nad6</name>
</gene>
<dbReference type="PANTHER" id="PTHR11435">
    <property type="entry name" value="NADH UBIQUINONE OXIDOREDUCTASE SUBUNIT ND6"/>
    <property type="match status" value="1"/>
</dbReference>
<keyword evidence="11" id="KW-0520">NAD</keyword>
<protein>
    <recommendedName>
        <fullName evidence="4">NADH-ubiquinone oxidoreductase chain 6</fullName>
        <ecNumber evidence="3">7.1.1.2</ecNumber>
    </recommendedName>
    <alternativeName>
        <fullName evidence="14">NADH dehydrogenase subunit 6</fullName>
    </alternativeName>
</protein>
<evidence type="ECO:0000256" key="5">
    <source>
        <dbReference type="ARBA" id="ARBA00022448"/>
    </source>
</evidence>
<evidence type="ECO:0000256" key="15">
    <source>
        <dbReference type="ARBA" id="ARBA00049551"/>
    </source>
</evidence>
<geneLocation type="mitochondrion" evidence="17"/>
<evidence type="ECO:0000256" key="16">
    <source>
        <dbReference type="SAM" id="Phobius"/>
    </source>
</evidence>
<accession>A0A2D1CQZ9</accession>
<evidence type="ECO:0000256" key="1">
    <source>
        <dbReference type="ARBA" id="ARBA00004225"/>
    </source>
</evidence>
<comment type="subcellular location">
    <subcellularLocation>
        <location evidence="1">Mitochondrion membrane</location>
        <topology evidence="1">Multi-pass membrane protein</topology>
    </subcellularLocation>
</comment>
<comment type="similarity">
    <text evidence="2">Belongs to the complex I subunit 6 family.</text>
</comment>
<dbReference type="EC" id="7.1.1.2" evidence="3"/>
<evidence type="ECO:0000256" key="2">
    <source>
        <dbReference type="ARBA" id="ARBA00005698"/>
    </source>
</evidence>
<keyword evidence="10 16" id="KW-1133">Transmembrane helix</keyword>
<dbReference type="GO" id="GO:0031966">
    <property type="term" value="C:mitochondrial membrane"/>
    <property type="evidence" value="ECO:0007669"/>
    <property type="project" value="UniProtKB-SubCell"/>
</dbReference>
<evidence type="ECO:0000256" key="14">
    <source>
        <dbReference type="ARBA" id="ARBA00031019"/>
    </source>
</evidence>
<evidence type="ECO:0000256" key="11">
    <source>
        <dbReference type="ARBA" id="ARBA00023027"/>
    </source>
</evidence>
<dbReference type="AlphaFoldDB" id="A0A2D1CQZ9"/>
<evidence type="ECO:0000256" key="3">
    <source>
        <dbReference type="ARBA" id="ARBA00012944"/>
    </source>
</evidence>
<keyword evidence="9" id="KW-0249">Electron transport</keyword>
<evidence type="ECO:0000256" key="7">
    <source>
        <dbReference type="ARBA" id="ARBA00022692"/>
    </source>
</evidence>
<evidence type="ECO:0000256" key="13">
    <source>
        <dbReference type="ARBA" id="ARBA00023136"/>
    </source>
</evidence>
<feature type="transmembrane region" description="Helical" evidence="16">
    <location>
        <begin position="135"/>
        <end position="159"/>
    </location>
</feature>
<evidence type="ECO:0000256" key="12">
    <source>
        <dbReference type="ARBA" id="ARBA00023128"/>
    </source>
</evidence>
<reference evidence="17" key="1">
    <citation type="journal article" date="2017" name="Mol. Ecol.">
        <title>Shotgun mitogenomics across body size classes in a local assemblage of tropical Diptera: Phylogeny, species diversity and mitochondrial abundance spectrum.</title>
        <authorList>
            <person name="Choo L.Q."/>
            <person name="Crampton-Platt A."/>
            <person name="Vogler A.P."/>
        </authorList>
    </citation>
    <scope>NUCLEOTIDE SEQUENCE</scope>
</reference>
<evidence type="ECO:0000256" key="6">
    <source>
        <dbReference type="ARBA" id="ARBA00022660"/>
    </source>
</evidence>
<evidence type="ECO:0000313" key="17">
    <source>
        <dbReference type="EMBL" id="ATN41138.1"/>
    </source>
</evidence>
<evidence type="ECO:0000256" key="4">
    <source>
        <dbReference type="ARBA" id="ARBA00021095"/>
    </source>
</evidence>
<organism evidence="17">
    <name type="scientific">Pterygota sp. 3 LC-2017</name>
    <dbReference type="NCBI Taxonomy" id="2030424"/>
    <lineage>
        <taxon>Eukaryota</taxon>
        <taxon>Metazoa</taxon>
        <taxon>Ecdysozoa</taxon>
        <taxon>Arthropoda</taxon>
        <taxon>Hexapoda</taxon>
        <taxon>Insecta</taxon>
        <taxon>Pterygota</taxon>
    </lineage>
</organism>
<name>A0A2D1CQZ9_9INSE</name>
<evidence type="ECO:0000256" key="9">
    <source>
        <dbReference type="ARBA" id="ARBA00022982"/>
    </source>
</evidence>
<keyword evidence="8" id="KW-1278">Translocase</keyword>
<dbReference type="InterPro" id="IPR050269">
    <property type="entry name" value="ComplexI_Subunit6"/>
</dbReference>
<evidence type="ECO:0000256" key="8">
    <source>
        <dbReference type="ARBA" id="ARBA00022967"/>
    </source>
</evidence>
<evidence type="ECO:0000256" key="10">
    <source>
        <dbReference type="ARBA" id="ARBA00022989"/>
    </source>
</evidence>
<dbReference type="GO" id="GO:0008137">
    <property type="term" value="F:NADH dehydrogenase (ubiquinone) activity"/>
    <property type="evidence" value="ECO:0007669"/>
    <property type="project" value="UniProtKB-EC"/>
</dbReference>
<sequence length="170" mass="20444">MLLLFFSFIFFFMNHPLTLGLTLMIQTILIVIFSGLLTKTFWFSYSFFLIFLGGMLILFMYMTSIASNEQFKFKINFFFIFLILTLFFTSFMFFLLLNQKLLFFNKLQNFENLNIFNLKTLYLENNFMLNKMYNFPMNMITILLINYLFLTLIATVKITNIFEGPLRPKF</sequence>
<keyword evidence="13 16" id="KW-0472">Membrane</keyword>
<keyword evidence="6" id="KW-0679">Respiratory chain</keyword>
<dbReference type="EMBL" id="MF410860">
    <property type="protein sequence ID" value="ATN41138.1"/>
    <property type="molecule type" value="Genomic_DNA"/>
</dbReference>
<feature type="transmembrane region" description="Helical" evidence="16">
    <location>
        <begin position="75"/>
        <end position="97"/>
    </location>
</feature>
<keyword evidence="12 17" id="KW-0496">Mitochondrion</keyword>
<proteinExistence type="inferred from homology"/>
<feature type="transmembrane region" description="Helical" evidence="16">
    <location>
        <begin position="44"/>
        <end position="63"/>
    </location>
</feature>
<dbReference type="PANTHER" id="PTHR11435:SF1">
    <property type="entry name" value="NADH-UBIQUINONE OXIDOREDUCTASE CHAIN 6"/>
    <property type="match status" value="1"/>
</dbReference>
<comment type="catalytic activity">
    <reaction evidence="15">
        <text>a ubiquinone + NADH + 5 H(+)(in) = a ubiquinol + NAD(+) + 4 H(+)(out)</text>
        <dbReference type="Rhea" id="RHEA:29091"/>
        <dbReference type="Rhea" id="RHEA-COMP:9565"/>
        <dbReference type="Rhea" id="RHEA-COMP:9566"/>
        <dbReference type="ChEBI" id="CHEBI:15378"/>
        <dbReference type="ChEBI" id="CHEBI:16389"/>
        <dbReference type="ChEBI" id="CHEBI:17976"/>
        <dbReference type="ChEBI" id="CHEBI:57540"/>
        <dbReference type="ChEBI" id="CHEBI:57945"/>
        <dbReference type="EC" id="7.1.1.2"/>
    </reaction>
</comment>
<keyword evidence="5" id="KW-0813">Transport</keyword>
<keyword evidence="7 16" id="KW-0812">Transmembrane</keyword>